<reference evidence="3" key="1">
    <citation type="journal article" date="2014" name="Nucleic Acids Res.">
        <title>The evolutionary dynamics of variant antigen genes in Babesia reveal a history of genomic innovation underlying host-parasite interaction.</title>
        <authorList>
            <person name="Jackson A.P."/>
            <person name="Otto T.D."/>
            <person name="Darby A."/>
            <person name="Ramaprasad A."/>
            <person name="Xia D."/>
            <person name="Echaide I.E."/>
            <person name="Farber M."/>
            <person name="Gahlot S."/>
            <person name="Gamble J."/>
            <person name="Gupta D."/>
            <person name="Gupta Y."/>
            <person name="Jackson L."/>
            <person name="Malandrin L."/>
            <person name="Malas T.B."/>
            <person name="Moussa E."/>
            <person name="Nair M."/>
            <person name="Reid A.J."/>
            <person name="Sanders M."/>
            <person name="Sharma J."/>
            <person name="Tracey A."/>
            <person name="Quail M.A."/>
            <person name="Weir W."/>
            <person name="Wastling J.M."/>
            <person name="Hall N."/>
            <person name="Willadsen P."/>
            <person name="Lingelbach K."/>
            <person name="Shiels B."/>
            <person name="Tait A."/>
            <person name="Berriman M."/>
            <person name="Allred D.R."/>
            <person name="Pain A."/>
        </authorList>
    </citation>
    <scope>NUCLEOTIDE SEQUENCE [LARGE SCALE GENOMIC DNA]</scope>
    <source>
        <strain evidence="3">Bond</strain>
    </source>
</reference>
<evidence type="ECO:0000256" key="1">
    <source>
        <dbReference type="SAM" id="Phobius"/>
    </source>
</evidence>
<name>A0A061DEE8_BABBI</name>
<accession>A0A061DEE8</accession>
<dbReference type="Pfam" id="PF22978">
    <property type="entry name" value="HAD_Pex22"/>
    <property type="match status" value="1"/>
</dbReference>
<evidence type="ECO:0000313" key="2">
    <source>
        <dbReference type="EMBL" id="CDR97155.1"/>
    </source>
</evidence>
<keyword evidence="1" id="KW-0472">Membrane</keyword>
<feature type="transmembrane region" description="Helical" evidence="1">
    <location>
        <begin position="15"/>
        <end position="36"/>
    </location>
</feature>
<keyword evidence="3" id="KW-1185">Reference proteome</keyword>
<dbReference type="STRING" id="5866.A0A061DEE8"/>
<keyword evidence="1" id="KW-1133">Transmembrane helix</keyword>
<dbReference type="RefSeq" id="XP_012769341.1">
    <property type="nucleotide sequence ID" value="XM_012913887.1"/>
</dbReference>
<proteinExistence type="predicted"/>
<protein>
    <submittedName>
        <fullName evidence="2">Uncharacterized protein</fullName>
    </submittedName>
</protein>
<dbReference type="AlphaFoldDB" id="A0A061DEE8"/>
<gene>
    <name evidence="2" type="ORF">BBBOND_0310580</name>
</gene>
<dbReference type="GO" id="GO:0007031">
    <property type="term" value="P:peroxisome organization"/>
    <property type="evidence" value="ECO:0007669"/>
    <property type="project" value="InterPro"/>
</dbReference>
<dbReference type="InterPro" id="IPR037485">
    <property type="entry name" value="PEX22"/>
</dbReference>
<dbReference type="OrthoDB" id="365975at2759"/>
<evidence type="ECO:0000313" key="3">
    <source>
        <dbReference type="Proteomes" id="UP000033188"/>
    </source>
</evidence>
<dbReference type="KEGG" id="bbig:BBBOND_0310580"/>
<dbReference type="Proteomes" id="UP000033188">
    <property type="component" value="Chromosome 3"/>
</dbReference>
<dbReference type="EMBL" id="LK391709">
    <property type="protein sequence ID" value="CDR97155.1"/>
    <property type="molecule type" value="Genomic_DNA"/>
</dbReference>
<dbReference type="VEuPathDB" id="PiroplasmaDB:BBBOND_0310580"/>
<keyword evidence="1" id="KW-0812">Transmembrane</keyword>
<dbReference type="GeneID" id="24565696"/>
<organism evidence="2 3">
    <name type="scientific">Babesia bigemina</name>
    <dbReference type="NCBI Taxonomy" id="5866"/>
    <lineage>
        <taxon>Eukaryota</taxon>
        <taxon>Sar</taxon>
        <taxon>Alveolata</taxon>
        <taxon>Apicomplexa</taxon>
        <taxon>Aconoidasida</taxon>
        <taxon>Piroplasmida</taxon>
        <taxon>Babesiidae</taxon>
        <taxon>Babesia</taxon>
    </lineage>
</organism>
<sequence length="246" mass="27913">MKTSPAADAAFDQGIVFATILFGITSLLLAFCALYFRPSQLWRTRRAPPVETEEKRCDSITQIMQPPYRTVLKPSLSIFINDVGSHVEAHYIMQLVFKKGTYEIIQEHLAPLIPLGTKFQLYLFVQVRRFNFTMPTICDRCLIKRLSQLYWMPWKWPFFTSSQRVLFSTTSAGRASMTRQLQPLLHMESDATVVQTILGKVANVMHFAFEGDENGDDAANRPEGGDIVKIKSTAEIMTLLQPITTA</sequence>